<dbReference type="InterPro" id="IPR000742">
    <property type="entry name" value="EGF"/>
</dbReference>
<dbReference type="InterPro" id="IPR001881">
    <property type="entry name" value="EGF-like_Ca-bd_dom"/>
</dbReference>
<dbReference type="SMART" id="SM00181">
    <property type="entry name" value="EGF"/>
    <property type="match status" value="3"/>
</dbReference>
<keyword evidence="4" id="KW-1015">Disulfide bond</keyword>
<reference evidence="8" key="1">
    <citation type="journal article" date="2020" name="bioRxiv">
        <title>Comparative genomics of Chlamydomonas.</title>
        <authorList>
            <person name="Craig R.J."/>
            <person name="Hasan A.R."/>
            <person name="Ness R.W."/>
            <person name="Keightley P.D."/>
        </authorList>
    </citation>
    <scope>NUCLEOTIDE SEQUENCE</scope>
    <source>
        <strain evidence="8">CCAP 11/70</strain>
    </source>
</reference>
<keyword evidence="2" id="KW-0732">Signal</keyword>
<keyword evidence="3" id="KW-0677">Repeat</keyword>
<evidence type="ECO:0000256" key="6">
    <source>
        <dbReference type="PROSITE-ProRule" id="PRU00076"/>
    </source>
</evidence>
<dbReference type="InterPro" id="IPR049883">
    <property type="entry name" value="NOTCH1_EGF-like"/>
</dbReference>
<dbReference type="PROSITE" id="PS01186">
    <property type="entry name" value="EGF_2"/>
    <property type="match status" value="1"/>
</dbReference>
<dbReference type="PROSITE" id="PS00010">
    <property type="entry name" value="ASX_HYDROXYL"/>
    <property type="match status" value="2"/>
</dbReference>
<dbReference type="InterPro" id="IPR009030">
    <property type="entry name" value="Growth_fac_rcpt_cys_sf"/>
</dbReference>
<evidence type="ECO:0000313" key="9">
    <source>
        <dbReference type="Proteomes" id="UP000612055"/>
    </source>
</evidence>
<dbReference type="InterPro" id="IPR018097">
    <property type="entry name" value="EGF_Ca-bd_CS"/>
</dbReference>
<dbReference type="PANTHER" id="PTHR24034">
    <property type="entry name" value="EGF-LIKE DOMAIN-CONTAINING PROTEIN"/>
    <property type="match status" value="1"/>
</dbReference>
<dbReference type="Pfam" id="PF07645">
    <property type="entry name" value="EGF_CA"/>
    <property type="match status" value="2"/>
</dbReference>
<gene>
    <name evidence="8" type="ORF">HYH03_011012</name>
</gene>
<dbReference type="PROSITE" id="PS50026">
    <property type="entry name" value="EGF_3"/>
    <property type="match status" value="2"/>
</dbReference>
<comment type="caution">
    <text evidence="8">The sequence shown here is derived from an EMBL/GenBank/DDBJ whole genome shotgun (WGS) entry which is preliminary data.</text>
</comment>
<dbReference type="SUPFAM" id="SSF57196">
    <property type="entry name" value="EGF/Laminin"/>
    <property type="match status" value="1"/>
</dbReference>
<sequence length="320" mass="33668">MVPPAWTTTRYGDRSGARGRVPSGCGAQNFAWRPLCLEGLCLLPTVQCAALISPCKGNSTCENTPGSYKCNCSKGYWYTGTGCADANECLQSWPGPCQGSGFCANTLGGYRCDCPNQPTKFYNATRGDCQDPCVPNPCGLGTCARALTSTGRKYTCSCPSTSVWNATTGTCNAVLSLSGTNVAQGKPVTCSSNPNQCTSAVDGSTSTGWMSYDMGGRICVNVTLGTSPISITKVNVSCAASSNGTASIAIQQSTGTTVWDYTTSGSPSLPIIVEGTQVWAYSFSQAYSAKSLKWCYSPYDWSASQFATMMVIYELRVIAA</sequence>
<feature type="domain" description="EGF-like" evidence="7">
    <location>
        <begin position="85"/>
        <end position="130"/>
    </location>
</feature>
<dbReference type="InterPro" id="IPR008979">
    <property type="entry name" value="Galactose-bd-like_sf"/>
</dbReference>
<dbReference type="Gene3D" id="2.60.120.260">
    <property type="entry name" value="Galactose-binding domain-like"/>
    <property type="match status" value="1"/>
</dbReference>
<dbReference type="CDD" id="cd00054">
    <property type="entry name" value="EGF_CA"/>
    <property type="match status" value="2"/>
</dbReference>
<feature type="domain" description="EGF-like" evidence="7">
    <location>
        <begin position="44"/>
        <end position="84"/>
    </location>
</feature>
<dbReference type="Proteomes" id="UP000612055">
    <property type="component" value="Unassembled WGS sequence"/>
</dbReference>
<dbReference type="EMBL" id="JAEHOE010000060">
    <property type="protein sequence ID" value="KAG2490620.1"/>
    <property type="molecule type" value="Genomic_DNA"/>
</dbReference>
<keyword evidence="5" id="KW-0325">Glycoprotein</keyword>
<dbReference type="PROSITE" id="PS01187">
    <property type="entry name" value="EGF_CA"/>
    <property type="match status" value="1"/>
</dbReference>
<dbReference type="OrthoDB" id="4062651at2759"/>
<evidence type="ECO:0000256" key="1">
    <source>
        <dbReference type="ARBA" id="ARBA00022536"/>
    </source>
</evidence>
<evidence type="ECO:0000259" key="7">
    <source>
        <dbReference type="PROSITE" id="PS50026"/>
    </source>
</evidence>
<dbReference type="GO" id="GO:0005509">
    <property type="term" value="F:calcium ion binding"/>
    <property type="evidence" value="ECO:0007669"/>
    <property type="project" value="InterPro"/>
</dbReference>
<dbReference type="SUPFAM" id="SSF57184">
    <property type="entry name" value="Growth factor receptor domain"/>
    <property type="match status" value="1"/>
</dbReference>
<dbReference type="InterPro" id="IPR000152">
    <property type="entry name" value="EGF-type_Asp/Asn_hydroxyl_site"/>
</dbReference>
<protein>
    <recommendedName>
        <fullName evidence="7">EGF-like domain-containing protein</fullName>
    </recommendedName>
</protein>
<dbReference type="SMART" id="SM00179">
    <property type="entry name" value="EGF_CA"/>
    <property type="match status" value="2"/>
</dbReference>
<comment type="caution">
    <text evidence="6">Lacks conserved residue(s) required for the propagation of feature annotation.</text>
</comment>
<dbReference type="InterPro" id="IPR050751">
    <property type="entry name" value="ECM_structural_protein"/>
</dbReference>
<dbReference type="FunFam" id="2.10.25.10:FF:000005">
    <property type="entry name" value="Fibrillin 2"/>
    <property type="match status" value="1"/>
</dbReference>
<proteinExistence type="predicted"/>
<evidence type="ECO:0000256" key="2">
    <source>
        <dbReference type="ARBA" id="ARBA00022729"/>
    </source>
</evidence>
<dbReference type="Gene3D" id="2.10.25.10">
    <property type="entry name" value="Laminin"/>
    <property type="match status" value="2"/>
</dbReference>
<dbReference type="SUPFAM" id="SSF49785">
    <property type="entry name" value="Galactose-binding domain-like"/>
    <property type="match status" value="1"/>
</dbReference>
<organism evidence="8 9">
    <name type="scientific">Edaphochlamys debaryana</name>
    <dbReference type="NCBI Taxonomy" id="47281"/>
    <lineage>
        <taxon>Eukaryota</taxon>
        <taxon>Viridiplantae</taxon>
        <taxon>Chlorophyta</taxon>
        <taxon>core chlorophytes</taxon>
        <taxon>Chlorophyceae</taxon>
        <taxon>CS clade</taxon>
        <taxon>Chlamydomonadales</taxon>
        <taxon>Chlamydomonadales incertae sedis</taxon>
        <taxon>Edaphochlamys</taxon>
    </lineage>
</organism>
<keyword evidence="9" id="KW-1185">Reference proteome</keyword>
<evidence type="ECO:0000256" key="3">
    <source>
        <dbReference type="ARBA" id="ARBA00022737"/>
    </source>
</evidence>
<accession>A0A835XVK7</accession>
<evidence type="ECO:0000256" key="4">
    <source>
        <dbReference type="ARBA" id="ARBA00023157"/>
    </source>
</evidence>
<evidence type="ECO:0000256" key="5">
    <source>
        <dbReference type="ARBA" id="ARBA00023180"/>
    </source>
</evidence>
<name>A0A835XVK7_9CHLO</name>
<evidence type="ECO:0000313" key="8">
    <source>
        <dbReference type="EMBL" id="KAG2490620.1"/>
    </source>
</evidence>
<dbReference type="PANTHER" id="PTHR24034:SF89">
    <property type="entry name" value="COMPLEMENT COMPONENT C1Q RECEPTOR"/>
    <property type="match status" value="1"/>
</dbReference>
<keyword evidence="1 6" id="KW-0245">EGF-like domain</keyword>
<dbReference type="AlphaFoldDB" id="A0A835XVK7"/>